<dbReference type="GO" id="GO:0003743">
    <property type="term" value="F:translation initiation factor activity"/>
    <property type="evidence" value="ECO:0007669"/>
    <property type="project" value="UniProtKB-KW"/>
</dbReference>
<dbReference type="SUPFAM" id="SSF48371">
    <property type="entry name" value="ARM repeat"/>
    <property type="match status" value="1"/>
</dbReference>
<organism evidence="5 6">
    <name type="scientific">Diaphorina citri</name>
    <name type="common">Asian citrus psyllid</name>
    <dbReference type="NCBI Taxonomy" id="121845"/>
    <lineage>
        <taxon>Eukaryota</taxon>
        <taxon>Metazoa</taxon>
        <taxon>Ecdysozoa</taxon>
        <taxon>Arthropoda</taxon>
        <taxon>Hexapoda</taxon>
        <taxon>Insecta</taxon>
        <taxon>Pterygota</taxon>
        <taxon>Neoptera</taxon>
        <taxon>Paraneoptera</taxon>
        <taxon>Hemiptera</taxon>
        <taxon>Sternorrhyncha</taxon>
        <taxon>Psylloidea</taxon>
        <taxon>Psyllidae</taxon>
        <taxon>Diaphorininae</taxon>
        <taxon>Diaphorina</taxon>
    </lineage>
</organism>
<evidence type="ECO:0000256" key="3">
    <source>
        <dbReference type="ARBA" id="ARBA00022917"/>
    </source>
</evidence>
<dbReference type="KEGG" id="dci:113465582"/>
<evidence type="ECO:0000256" key="1">
    <source>
        <dbReference type="ARBA" id="ARBA00005775"/>
    </source>
</evidence>
<feature type="domain" description="MIF4G" evidence="4">
    <location>
        <begin position="1"/>
        <end position="50"/>
    </location>
</feature>
<evidence type="ECO:0000313" key="6">
    <source>
        <dbReference type="RefSeq" id="XP_026676024.1"/>
    </source>
</evidence>
<dbReference type="Gene3D" id="1.25.40.180">
    <property type="match status" value="1"/>
</dbReference>
<keyword evidence="3" id="KW-0648">Protein biosynthesis</keyword>
<dbReference type="Pfam" id="PF02854">
    <property type="entry name" value="MIF4G"/>
    <property type="match status" value="1"/>
</dbReference>
<dbReference type="GO" id="GO:0016281">
    <property type="term" value="C:eukaryotic translation initiation factor 4F complex"/>
    <property type="evidence" value="ECO:0007669"/>
    <property type="project" value="TreeGrafter"/>
</dbReference>
<keyword evidence="2" id="KW-0396">Initiation factor</keyword>
<dbReference type="GO" id="GO:0003729">
    <property type="term" value="F:mRNA binding"/>
    <property type="evidence" value="ECO:0007669"/>
    <property type="project" value="TreeGrafter"/>
</dbReference>
<dbReference type="InterPro" id="IPR016024">
    <property type="entry name" value="ARM-type_fold"/>
</dbReference>
<sequence>MTFIGELFKLRLLHPRVVHGCFHMLLEKGNDVESLECLSKLITSTGKAVEELNNGSGPYSEISYNT</sequence>
<reference evidence="6" key="1">
    <citation type="submission" date="2025-08" db="UniProtKB">
        <authorList>
            <consortium name="RefSeq"/>
        </authorList>
    </citation>
    <scope>IDENTIFICATION</scope>
</reference>
<name>A0A3Q0IIJ3_DIACI</name>
<evidence type="ECO:0000313" key="5">
    <source>
        <dbReference type="Proteomes" id="UP000079169"/>
    </source>
</evidence>
<keyword evidence="5" id="KW-1185">Reference proteome</keyword>
<evidence type="ECO:0000256" key="2">
    <source>
        <dbReference type="ARBA" id="ARBA00022540"/>
    </source>
</evidence>
<gene>
    <name evidence="6" type="primary">LOC113465582</name>
</gene>
<dbReference type="PANTHER" id="PTHR23253">
    <property type="entry name" value="EUKARYOTIC TRANSLATION INITIATION FACTOR 4 GAMMA"/>
    <property type="match status" value="1"/>
</dbReference>
<dbReference type="AlphaFoldDB" id="A0A3Q0IIJ3"/>
<protein>
    <submittedName>
        <fullName evidence="6">Eukaryotic translation initiation factor 4 gamma 3-like</fullName>
    </submittedName>
</protein>
<dbReference type="RefSeq" id="XP_026676024.1">
    <property type="nucleotide sequence ID" value="XM_026820223.1"/>
</dbReference>
<evidence type="ECO:0000259" key="4">
    <source>
        <dbReference type="Pfam" id="PF02854"/>
    </source>
</evidence>
<dbReference type="PaxDb" id="121845-A0A3Q0IIJ3"/>
<accession>A0A3Q0IIJ3</accession>
<dbReference type="PANTHER" id="PTHR23253:SF9">
    <property type="entry name" value="EUKARYOTIC TRANSLATION INITIATION FACTOR 4 GAMMA 2"/>
    <property type="match status" value="1"/>
</dbReference>
<comment type="similarity">
    <text evidence="1">Belongs to the eukaryotic initiation factor 4G family.</text>
</comment>
<proteinExistence type="inferred from homology"/>
<dbReference type="InterPro" id="IPR003890">
    <property type="entry name" value="MIF4G-like_typ-3"/>
</dbReference>
<dbReference type="GeneID" id="113465582"/>
<dbReference type="STRING" id="121845.A0A3Q0IIJ3"/>
<dbReference type="Proteomes" id="UP000079169">
    <property type="component" value="Unplaced"/>
</dbReference>